<dbReference type="InterPro" id="IPR035948">
    <property type="entry name" value="YwqG-like_sf"/>
</dbReference>
<dbReference type="InterPro" id="IPR015315">
    <property type="entry name" value="DUF1963"/>
</dbReference>
<dbReference type="EMBL" id="AGRW01000054">
    <property type="protein sequence ID" value="EIC00746.1"/>
    <property type="molecule type" value="Genomic_DNA"/>
</dbReference>
<dbReference type="Proteomes" id="UP000003571">
    <property type="component" value="Unassembled WGS sequence"/>
</dbReference>
<dbReference type="PATRIC" id="fig|907348.3.peg.2806"/>
<gene>
    <name evidence="1" type="ORF">TresaDRAFT_0219</name>
</gene>
<dbReference type="RefSeq" id="WP_002706429.1">
    <property type="nucleotide sequence ID" value="NZ_AGRW01000054.1"/>
</dbReference>
<comment type="caution">
    <text evidence="1">The sequence shown here is derived from an EMBL/GenBank/DDBJ whole genome shotgun (WGS) entry which is preliminary data.</text>
</comment>
<evidence type="ECO:0000313" key="2">
    <source>
        <dbReference type="Proteomes" id="UP000003571"/>
    </source>
</evidence>
<dbReference type="Pfam" id="PF09234">
    <property type="entry name" value="DUF1963"/>
    <property type="match status" value="2"/>
</dbReference>
<protein>
    <recommendedName>
        <fullName evidence="3">DUF1963 domain-containing protein</fullName>
    </recommendedName>
</protein>
<dbReference type="eggNOG" id="COG3878">
    <property type="taxonomic scope" value="Bacteria"/>
</dbReference>
<dbReference type="PANTHER" id="PTHR36436">
    <property type="entry name" value="SLL5081 PROTEIN"/>
    <property type="match status" value="1"/>
</dbReference>
<accession>H7EPB3</accession>
<sequence>MAYRIAVDFGREPSLCGSKLGGVPYWDSHSVDEYPRDCAGSMMILLAQVNLSDFPVDEIPGGGLLQFFISAEGGSYGADFSSPEAQTVQSGFRVVRHLSVDPSVTRASLSASGIPCGTASCGFPTPVLEERALTVFRNSRPCGGSGILVDAEFTGDDPRRGKLLSRYGSVLLQLDSVDGAIMWGDCGTGAFFIGEENLRAGNFSDVLYNWDCC</sequence>
<organism evidence="1 2">
    <name type="scientific">Treponema saccharophilum DSM 2985</name>
    <dbReference type="NCBI Taxonomy" id="907348"/>
    <lineage>
        <taxon>Bacteria</taxon>
        <taxon>Pseudomonadati</taxon>
        <taxon>Spirochaetota</taxon>
        <taxon>Spirochaetia</taxon>
        <taxon>Spirochaetales</taxon>
        <taxon>Treponemataceae</taxon>
        <taxon>Treponema</taxon>
    </lineage>
</organism>
<dbReference type="SUPFAM" id="SSF103032">
    <property type="entry name" value="Hypothetical protein YwqG"/>
    <property type="match status" value="1"/>
</dbReference>
<evidence type="ECO:0008006" key="3">
    <source>
        <dbReference type="Google" id="ProtNLM"/>
    </source>
</evidence>
<dbReference type="PANTHER" id="PTHR36436:SF6">
    <property type="entry name" value="SLL5081 PROTEIN"/>
    <property type="match status" value="1"/>
</dbReference>
<keyword evidence="2" id="KW-1185">Reference proteome</keyword>
<name>H7EPB3_9SPIR</name>
<proteinExistence type="predicted"/>
<evidence type="ECO:0000313" key="1">
    <source>
        <dbReference type="EMBL" id="EIC00746.1"/>
    </source>
</evidence>
<dbReference type="AlphaFoldDB" id="H7EPB3"/>
<reference evidence="1 2" key="1">
    <citation type="submission" date="2011-09" db="EMBL/GenBank/DDBJ databases">
        <title>The draft genome of Treponema saccharophilum DSM 2985.</title>
        <authorList>
            <consortium name="US DOE Joint Genome Institute (JGI-PGF)"/>
            <person name="Lucas S."/>
            <person name="Copeland A."/>
            <person name="Lapidus A."/>
            <person name="Glavina del Rio T."/>
            <person name="Dalin E."/>
            <person name="Tice H."/>
            <person name="Bruce D."/>
            <person name="Goodwin L."/>
            <person name="Pitluck S."/>
            <person name="Peters L."/>
            <person name="Kyrpides N."/>
            <person name="Mavromatis K."/>
            <person name="Ivanova N."/>
            <person name="Markowitz V."/>
            <person name="Cheng J.-F."/>
            <person name="Hugenholtz P."/>
            <person name="Woyke T."/>
            <person name="Wu D."/>
            <person name="Gronow S."/>
            <person name="Wellnitz S."/>
            <person name="Brambilla E."/>
            <person name="Klenk H.-P."/>
            <person name="Eisen J.A."/>
        </authorList>
    </citation>
    <scope>NUCLEOTIDE SEQUENCE [LARGE SCALE GENOMIC DNA]</scope>
    <source>
        <strain evidence="1 2">DSM 2985</strain>
    </source>
</reference>
<dbReference type="STRING" id="907348.TresaDRAFT_0219"/>
<dbReference type="Gene3D" id="2.30.320.10">
    <property type="entry name" value="YwqG-like"/>
    <property type="match status" value="1"/>
</dbReference>
<dbReference type="OrthoDB" id="1414356at2"/>